<dbReference type="RefSeq" id="WP_142625184.1">
    <property type="nucleotide sequence ID" value="NZ_VIRM01000086.1"/>
</dbReference>
<dbReference type="InterPro" id="IPR022790">
    <property type="entry name" value="GH26_dom"/>
</dbReference>
<dbReference type="SUPFAM" id="SSF51445">
    <property type="entry name" value="(Trans)glycosidases"/>
    <property type="match status" value="1"/>
</dbReference>
<name>A0A544XYL4_9ACTN</name>
<dbReference type="GO" id="GO:0004553">
    <property type="term" value="F:hydrolase activity, hydrolyzing O-glycosyl compounds"/>
    <property type="evidence" value="ECO:0007669"/>
    <property type="project" value="InterPro"/>
</dbReference>
<accession>A0A544XYL4</accession>
<proteinExistence type="inferred from homology"/>
<feature type="signal peptide" evidence="4">
    <location>
        <begin position="1"/>
        <end position="24"/>
    </location>
</feature>
<dbReference type="Proteomes" id="UP000316541">
    <property type="component" value="Unassembled WGS sequence"/>
</dbReference>
<organism evidence="6 7">
    <name type="scientific">Microbispora hainanensis</name>
    <dbReference type="NCBI Taxonomy" id="568844"/>
    <lineage>
        <taxon>Bacteria</taxon>
        <taxon>Bacillati</taxon>
        <taxon>Actinomycetota</taxon>
        <taxon>Actinomycetes</taxon>
        <taxon>Streptosporangiales</taxon>
        <taxon>Streptosporangiaceae</taxon>
        <taxon>Microbispora</taxon>
    </lineage>
</organism>
<keyword evidence="4" id="KW-0732">Signal</keyword>
<dbReference type="EMBL" id="VIRM01000086">
    <property type="protein sequence ID" value="TQS09502.1"/>
    <property type="molecule type" value="Genomic_DNA"/>
</dbReference>
<evidence type="ECO:0000259" key="5">
    <source>
        <dbReference type="PROSITE" id="PS51764"/>
    </source>
</evidence>
<comment type="similarity">
    <text evidence="3">Belongs to the glycosyl hydrolase 26 family.</text>
</comment>
<keyword evidence="1 3" id="KW-0378">Hydrolase</keyword>
<evidence type="ECO:0000256" key="3">
    <source>
        <dbReference type="PROSITE-ProRule" id="PRU01100"/>
    </source>
</evidence>
<gene>
    <name evidence="6" type="ORF">FLX08_38440</name>
</gene>
<dbReference type="PROSITE" id="PS51764">
    <property type="entry name" value="GH26"/>
    <property type="match status" value="1"/>
</dbReference>
<evidence type="ECO:0000256" key="2">
    <source>
        <dbReference type="ARBA" id="ARBA00023295"/>
    </source>
</evidence>
<feature type="active site" description="Nucleophile" evidence="3">
    <location>
        <position position="227"/>
    </location>
</feature>
<keyword evidence="2 3" id="KW-0326">Glycosidase</keyword>
<evidence type="ECO:0000256" key="1">
    <source>
        <dbReference type="ARBA" id="ARBA00022801"/>
    </source>
</evidence>
<dbReference type="AlphaFoldDB" id="A0A544XYL4"/>
<sequence length="393" mass="43173">MRRIVAALAAVAAVLFGLQAPARAKTPTLFGASVYQPPGQTFSEALAAADARQGRLPALRVFYPGAPGAWTDAKLNTPGRTTVVSFKYPPKDVAAGKYDAYLRSWFASAPRDRDVFWCFYHEPEDEIGDGRFTAEDYKAAWRRIDGLAGEAGNPRLFATTILMDWTLSERSGRHWQDYYPGSAYVDVMAWDVYGFDEANSETMAAHNASRQGLEVARSQNKPYAVAELGVRDHVNRPAMLHDIAKWMRSTADARFVTYFDSYEWPQYALIGDDASIQAWRGAVTGGLFAGTPVMTTSTGPAAPTSTSIEWTTRIDPAQKSGWVSCASWATATGGQFSEGPRQYVYGNPETITCKRGGLQPNTSYRARLKWWDAEAGGTMLYKSNTVDQVTTSA</sequence>
<feature type="domain" description="GH26" evidence="5">
    <location>
        <begin position="9"/>
        <end position="279"/>
    </location>
</feature>
<comment type="caution">
    <text evidence="6">The sequence shown here is derived from an EMBL/GenBank/DDBJ whole genome shotgun (WGS) entry which is preliminary data.</text>
</comment>
<feature type="chain" id="PRO_5021898323" description="GH26 domain-containing protein" evidence="4">
    <location>
        <begin position="25"/>
        <end position="393"/>
    </location>
</feature>
<protein>
    <recommendedName>
        <fullName evidence="5">GH26 domain-containing protein</fullName>
    </recommendedName>
</protein>
<evidence type="ECO:0000256" key="4">
    <source>
        <dbReference type="SAM" id="SignalP"/>
    </source>
</evidence>
<evidence type="ECO:0000313" key="6">
    <source>
        <dbReference type="EMBL" id="TQS09502.1"/>
    </source>
</evidence>
<evidence type="ECO:0000313" key="7">
    <source>
        <dbReference type="Proteomes" id="UP000316541"/>
    </source>
</evidence>
<reference evidence="6 7" key="1">
    <citation type="submission" date="2019-07" db="EMBL/GenBank/DDBJ databases">
        <title>Microbispora hainanensis DSM 45428.</title>
        <authorList>
            <person name="Thawai C."/>
        </authorList>
    </citation>
    <scope>NUCLEOTIDE SEQUENCE [LARGE SCALE GENOMIC DNA]</scope>
    <source>
        <strain evidence="6 7">DSM 45428</strain>
    </source>
</reference>
<dbReference type="InterPro" id="IPR017853">
    <property type="entry name" value="GH"/>
</dbReference>
<feature type="active site" description="Proton donor" evidence="3">
    <location>
        <position position="122"/>
    </location>
</feature>
<dbReference type="Gene3D" id="3.20.20.80">
    <property type="entry name" value="Glycosidases"/>
    <property type="match status" value="1"/>
</dbReference>